<name>A0A0F9G5T1_9ZZZZ</name>
<protein>
    <submittedName>
        <fullName evidence="1">Uncharacterized protein</fullName>
    </submittedName>
</protein>
<reference evidence="1" key="1">
    <citation type="journal article" date="2015" name="Nature">
        <title>Complex archaea that bridge the gap between prokaryotes and eukaryotes.</title>
        <authorList>
            <person name="Spang A."/>
            <person name="Saw J.H."/>
            <person name="Jorgensen S.L."/>
            <person name="Zaremba-Niedzwiedzka K."/>
            <person name="Martijn J."/>
            <person name="Lind A.E."/>
            <person name="van Eijk R."/>
            <person name="Schleper C."/>
            <person name="Guy L."/>
            <person name="Ettema T.J."/>
        </authorList>
    </citation>
    <scope>NUCLEOTIDE SEQUENCE</scope>
</reference>
<dbReference type="EMBL" id="LAZR01019005">
    <property type="protein sequence ID" value="KKL94129.1"/>
    <property type="molecule type" value="Genomic_DNA"/>
</dbReference>
<evidence type="ECO:0000313" key="1">
    <source>
        <dbReference type="EMBL" id="KKL94129.1"/>
    </source>
</evidence>
<organism evidence="1">
    <name type="scientific">marine sediment metagenome</name>
    <dbReference type="NCBI Taxonomy" id="412755"/>
    <lineage>
        <taxon>unclassified sequences</taxon>
        <taxon>metagenomes</taxon>
        <taxon>ecological metagenomes</taxon>
    </lineage>
</organism>
<feature type="non-terminal residue" evidence="1">
    <location>
        <position position="139"/>
    </location>
</feature>
<comment type="caution">
    <text evidence="1">The sequence shown here is derived from an EMBL/GenBank/DDBJ whole genome shotgun (WGS) entry which is preliminary data.</text>
</comment>
<proteinExistence type="predicted"/>
<sequence length="139" mass="15405">MQTRIWYKNSDPTVVISTGKSSGGTDESFFLSDIKPDDDEFYTIGQGPPQVLVRKSQGDIDSIIAARQQVATDYQQKQADADNEIKNSAFKDLTFSQVENWIDNNIQDNNGTDLSGVRAALKIVGKGLLALFKKRDESD</sequence>
<accession>A0A0F9G5T1</accession>
<dbReference type="AlphaFoldDB" id="A0A0F9G5T1"/>
<gene>
    <name evidence="1" type="ORF">LCGC14_1867750</name>
</gene>